<evidence type="ECO:0000313" key="4">
    <source>
        <dbReference type="Proteomes" id="UP001141327"/>
    </source>
</evidence>
<keyword evidence="2" id="KW-0472">Membrane</keyword>
<feature type="transmembrane region" description="Helical" evidence="2">
    <location>
        <begin position="120"/>
        <end position="138"/>
    </location>
</feature>
<organism evidence="3 4">
    <name type="scientific">Paratrimastix pyriformis</name>
    <dbReference type="NCBI Taxonomy" id="342808"/>
    <lineage>
        <taxon>Eukaryota</taxon>
        <taxon>Metamonada</taxon>
        <taxon>Preaxostyla</taxon>
        <taxon>Paratrimastigidae</taxon>
        <taxon>Paratrimastix</taxon>
    </lineage>
</organism>
<evidence type="ECO:0000313" key="3">
    <source>
        <dbReference type="EMBL" id="KAJ4454672.1"/>
    </source>
</evidence>
<evidence type="ECO:0000256" key="2">
    <source>
        <dbReference type="SAM" id="Phobius"/>
    </source>
</evidence>
<proteinExistence type="predicted"/>
<keyword evidence="2" id="KW-0812">Transmembrane</keyword>
<protein>
    <submittedName>
        <fullName evidence="3">Uncharacterized protein</fullName>
    </submittedName>
</protein>
<name>A0ABQ8U8I7_9EUKA</name>
<keyword evidence="4" id="KW-1185">Reference proteome</keyword>
<dbReference type="EMBL" id="JAPMOS010000141">
    <property type="protein sequence ID" value="KAJ4454672.1"/>
    <property type="molecule type" value="Genomic_DNA"/>
</dbReference>
<keyword evidence="2" id="KW-1133">Transmembrane helix</keyword>
<sequence>MNLVNRCKIRLSRMDDFPDHHRIPENAFEQAFQELDDFAHPHPHSTTSQTGAPASSAALYSSLFPTTSQSQSSPCATESYTLSQSPSPIPSAQQSAASACHDGTVSCAPPHSATTTFGCVLPLFFFFFFAPVFINLVAARRHISCSPLRFLGLGGWPLVGAQCLFPFDSPHLDKYMIPSRDLRTLHT</sequence>
<feature type="compositionally biased region" description="Polar residues" evidence="1">
    <location>
        <begin position="65"/>
        <end position="82"/>
    </location>
</feature>
<accession>A0ABQ8U8I7</accession>
<dbReference type="Proteomes" id="UP001141327">
    <property type="component" value="Unassembled WGS sequence"/>
</dbReference>
<feature type="compositionally biased region" description="Low complexity" evidence="1">
    <location>
        <begin position="83"/>
        <end position="94"/>
    </location>
</feature>
<evidence type="ECO:0000256" key="1">
    <source>
        <dbReference type="SAM" id="MobiDB-lite"/>
    </source>
</evidence>
<comment type="caution">
    <text evidence="3">The sequence shown here is derived from an EMBL/GenBank/DDBJ whole genome shotgun (WGS) entry which is preliminary data.</text>
</comment>
<gene>
    <name evidence="3" type="ORF">PAPYR_10576</name>
</gene>
<reference evidence="3" key="1">
    <citation type="journal article" date="2022" name="bioRxiv">
        <title>Genomics of Preaxostyla Flagellates Illuminates Evolutionary Transitions and the Path Towards Mitochondrial Loss.</title>
        <authorList>
            <person name="Novak L.V.F."/>
            <person name="Treitli S.C."/>
            <person name="Pyrih J."/>
            <person name="Halakuc P."/>
            <person name="Pipaliya S.V."/>
            <person name="Vacek V."/>
            <person name="Brzon O."/>
            <person name="Soukal P."/>
            <person name="Eme L."/>
            <person name="Dacks J.B."/>
            <person name="Karnkowska A."/>
            <person name="Elias M."/>
            <person name="Hampl V."/>
        </authorList>
    </citation>
    <scope>NUCLEOTIDE SEQUENCE</scope>
    <source>
        <strain evidence="3">RCP-MX</strain>
    </source>
</reference>
<feature type="region of interest" description="Disordered" evidence="1">
    <location>
        <begin position="65"/>
        <end position="94"/>
    </location>
</feature>